<dbReference type="AlphaFoldDB" id="A0A328Y009"/>
<dbReference type="EMBL" id="QLSX01000005">
    <property type="protein sequence ID" value="RAR61521.1"/>
    <property type="molecule type" value="Genomic_DNA"/>
</dbReference>
<accession>A0A328Y009</accession>
<evidence type="ECO:0000313" key="2">
    <source>
        <dbReference type="Proteomes" id="UP000249700"/>
    </source>
</evidence>
<proteinExistence type="predicted"/>
<gene>
    <name evidence="1" type="ORF">BCL93_105122</name>
</gene>
<comment type="caution">
    <text evidence="1">The sequence shown here is derived from an EMBL/GenBank/DDBJ whole genome shotgun (WGS) entry which is preliminary data.</text>
</comment>
<evidence type="ECO:0000313" key="1">
    <source>
        <dbReference type="EMBL" id="RAR61521.1"/>
    </source>
</evidence>
<name>A0A328Y009_9GAMM</name>
<dbReference type="Proteomes" id="UP000249700">
    <property type="component" value="Unassembled WGS sequence"/>
</dbReference>
<sequence length="67" mass="7928">MFRRKVTLQELERICEELAVAETALRNAQSDYLTSSVSRRLSRIADRVHLDRVNVRDEIAWRTPSWL</sequence>
<organism evidence="1 2">
    <name type="scientific">Onishia taeanensis</name>
    <dbReference type="NCBI Taxonomy" id="284577"/>
    <lineage>
        <taxon>Bacteria</taxon>
        <taxon>Pseudomonadati</taxon>
        <taxon>Pseudomonadota</taxon>
        <taxon>Gammaproteobacteria</taxon>
        <taxon>Oceanospirillales</taxon>
        <taxon>Halomonadaceae</taxon>
        <taxon>Onishia</taxon>
    </lineage>
</organism>
<dbReference type="RefSeq" id="WP_112054866.1">
    <property type="nucleotide sequence ID" value="NZ_QLSX01000005.1"/>
</dbReference>
<reference evidence="1 2" key="1">
    <citation type="submission" date="2018-06" db="EMBL/GenBank/DDBJ databases">
        <title>Comparative analysis of microorganisms from saline springs in Andes Mountain Range, Colombia.</title>
        <authorList>
            <person name="Rubin E."/>
        </authorList>
    </citation>
    <scope>NUCLEOTIDE SEQUENCE [LARGE SCALE GENOMIC DNA]</scope>
    <source>
        <strain evidence="1 2">USBA-857</strain>
    </source>
</reference>
<protein>
    <submittedName>
        <fullName evidence="1">Uncharacterized protein</fullName>
    </submittedName>
</protein>